<organism evidence="1 2">
    <name type="scientific">Metabacillus arenae</name>
    <dbReference type="NCBI Taxonomy" id="2771434"/>
    <lineage>
        <taxon>Bacteria</taxon>
        <taxon>Bacillati</taxon>
        <taxon>Bacillota</taxon>
        <taxon>Bacilli</taxon>
        <taxon>Bacillales</taxon>
        <taxon>Bacillaceae</taxon>
        <taxon>Metabacillus</taxon>
    </lineage>
</organism>
<name>A0A926NIY2_9BACI</name>
<dbReference type="EMBL" id="JACXAI010000020">
    <property type="protein sequence ID" value="MBD1381615.1"/>
    <property type="molecule type" value="Genomic_DNA"/>
</dbReference>
<dbReference type="RefSeq" id="WP_191159214.1">
    <property type="nucleotide sequence ID" value="NZ_JACXAI010000020.1"/>
</dbReference>
<keyword evidence="2" id="KW-1185">Reference proteome</keyword>
<comment type="caution">
    <text evidence="1">The sequence shown here is derived from an EMBL/GenBank/DDBJ whole genome shotgun (WGS) entry which is preliminary data.</text>
</comment>
<proteinExistence type="predicted"/>
<reference evidence="1" key="1">
    <citation type="submission" date="2020-09" db="EMBL/GenBank/DDBJ databases">
        <title>A novel bacterium of genus Bacillus, isolated from South China Sea.</title>
        <authorList>
            <person name="Huang H."/>
            <person name="Mo K."/>
            <person name="Hu Y."/>
        </authorList>
    </citation>
    <scope>NUCLEOTIDE SEQUENCE</scope>
    <source>
        <strain evidence="1">IB182487</strain>
    </source>
</reference>
<evidence type="ECO:0000313" key="1">
    <source>
        <dbReference type="EMBL" id="MBD1381615.1"/>
    </source>
</evidence>
<gene>
    <name evidence="1" type="ORF">IC621_15360</name>
</gene>
<protein>
    <submittedName>
        <fullName evidence="1">Uncharacterized protein</fullName>
    </submittedName>
</protein>
<evidence type="ECO:0000313" key="2">
    <source>
        <dbReference type="Proteomes" id="UP000626844"/>
    </source>
</evidence>
<accession>A0A926NIY2</accession>
<dbReference type="AlphaFoldDB" id="A0A926NIY2"/>
<sequence>MFDPTAYDNLKVILEGAVYDLDLHKVIQVINRRDLVDLASMSRHYQINFCLPFDKKIVVQLDLRMELEQLAGELLRSNQTPGCIILITFFVKEKSIDSNTKIIETLRNMWVDAADVRHSVTVVSNSHLHDHHYQIDFQRKITESNSFDIENLVEHVVLTLQKLPIND</sequence>
<dbReference type="Proteomes" id="UP000626844">
    <property type="component" value="Unassembled WGS sequence"/>
</dbReference>